<organism evidence="3 4">
    <name type="scientific">Etheostoma spectabile</name>
    <name type="common">orangethroat darter</name>
    <dbReference type="NCBI Taxonomy" id="54343"/>
    <lineage>
        <taxon>Eukaryota</taxon>
        <taxon>Metazoa</taxon>
        <taxon>Chordata</taxon>
        <taxon>Craniata</taxon>
        <taxon>Vertebrata</taxon>
        <taxon>Euteleostomi</taxon>
        <taxon>Actinopterygii</taxon>
        <taxon>Neopterygii</taxon>
        <taxon>Teleostei</taxon>
        <taxon>Neoteleostei</taxon>
        <taxon>Acanthomorphata</taxon>
        <taxon>Eupercaria</taxon>
        <taxon>Perciformes</taxon>
        <taxon>Percoidei</taxon>
        <taxon>Percidae</taxon>
        <taxon>Etheostomatinae</taxon>
        <taxon>Etheostoma</taxon>
    </lineage>
</organism>
<protein>
    <submittedName>
        <fullName evidence="3">Uncharacterized protein</fullName>
    </submittedName>
</protein>
<proteinExistence type="predicted"/>
<feature type="coiled-coil region" evidence="1">
    <location>
        <begin position="150"/>
        <end position="177"/>
    </location>
</feature>
<dbReference type="EMBL" id="VOFY01000029">
    <property type="protein sequence ID" value="KAA8579337.1"/>
    <property type="molecule type" value="Genomic_DNA"/>
</dbReference>
<dbReference type="Proteomes" id="UP000327493">
    <property type="component" value="Unassembled WGS sequence"/>
</dbReference>
<sequence length="474" mass="52007">MESLGHLTSQTYCTSSFHMDSTISPEELGEQRCSDLDLPLLTSETLDEVVSLYLGYITNKQWAMLADGHVDSAAATLLSDLCHEVVQTVCSEVLDVVAPQVYRQTMGHNYMESTSSASATMYLDEYEAPQRNYHSVTAEDIQASLGHSLHECLGEALEVVEERCEDAEQLLRLVAEEVADKINRTLAATRRPTSSSQSEESVWCVSPRTTQLMVFHVAKILSRCVVRKYNIVPSEELRLVSVSSGASSPDDESTAEEPNSERTDGSLVESPGPDLVISVSSASPAATKEELTQGEKTFLAVFLGKLLDHIAHSTKTSVLDLNFDGLLENLRRIAEETGFTLPQTVGNLHRAIFKKLCVEFGSKKLLHAAIGSEGLAFEEAVARELRVLQQKATHKKPSFGTNVRRIFRRSNKVSPACDVETFNSQVGLLESESTPRYQKKQKGPPGAINRMFSTMARILKKPFTSCTSPGSQGG</sequence>
<gene>
    <name evidence="3" type="ORF">FQN60_010677</name>
</gene>
<keyword evidence="4" id="KW-1185">Reference proteome</keyword>
<evidence type="ECO:0000256" key="2">
    <source>
        <dbReference type="SAM" id="MobiDB-lite"/>
    </source>
</evidence>
<evidence type="ECO:0000313" key="4">
    <source>
        <dbReference type="Proteomes" id="UP000327493"/>
    </source>
</evidence>
<comment type="caution">
    <text evidence="3">The sequence shown here is derived from an EMBL/GenBank/DDBJ whole genome shotgun (WGS) entry which is preliminary data.</text>
</comment>
<dbReference type="AlphaFoldDB" id="A0A5J5CC90"/>
<keyword evidence="1" id="KW-0175">Coiled coil</keyword>
<name>A0A5J5CC90_9PERO</name>
<evidence type="ECO:0000313" key="3">
    <source>
        <dbReference type="EMBL" id="KAA8579337.1"/>
    </source>
</evidence>
<accession>A0A5J5CC90</accession>
<feature type="region of interest" description="Disordered" evidence="2">
    <location>
        <begin position="242"/>
        <end position="271"/>
    </location>
</feature>
<evidence type="ECO:0000256" key="1">
    <source>
        <dbReference type="SAM" id="Coils"/>
    </source>
</evidence>
<reference evidence="3 4" key="1">
    <citation type="submission" date="2019-08" db="EMBL/GenBank/DDBJ databases">
        <title>A chromosome-level genome assembly, high-density linkage maps, and genome scans reveal the genomic architecture of hybrid incompatibilities underlying speciation via character displacement in darters (Percidae: Etheostominae).</title>
        <authorList>
            <person name="Moran R.L."/>
            <person name="Catchen J.M."/>
            <person name="Fuller R.C."/>
        </authorList>
    </citation>
    <scope>NUCLEOTIDE SEQUENCE [LARGE SCALE GENOMIC DNA]</scope>
    <source>
        <strain evidence="3">EspeVRDwgs_2016</strain>
        <tissue evidence="3">Muscle</tissue>
    </source>
</reference>